<comment type="subcellular location">
    <subcellularLocation>
        <location evidence="1">Membrane</location>
        <topology evidence="1">Single-pass type I membrane protein</topology>
    </subcellularLocation>
</comment>
<dbReference type="SMART" id="SM00220">
    <property type="entry name" value="S_TKc"/>
    <property type="match status" value="1"/>
</dbReference>
<evidence type="ECO:0000256" key="15">
    <source>
        <dbReference type="ARBA" id="ARBA00023180"/>
    </source>
</evidence>
<comment type="catalytic activity">
    <reaction evidence="16">
        <text>L-seryl-[protein] + ATP = O-phospho-L-seryl-[protein] + ADP + H(+)</text>
        <dbReference type="Rhea" id="RHEA:17989"/>
        <dbReference type="Rhea" id="RHEA-COMP:9863"/>
        <dbReference type="Rhea" id="RHEA-COMP:11604"/>
        <dbReference type="ChEBI" id="CHEBI:15378"/>
        <dbReference type="ChEBI" id="CHEBI:29999"/>
        <dbReference type="ChEBI" id="CHEBI:30616"/>
        <dbReference type="ChEBI" id="CHEBI:83421"/>
        <dbReference type="ChEBI" id="CHEBI:456216"/>
    </reaction>
</comment>
<keyword evidence="13 21" id="KW-0472">Membrane</keyword>
<dbReference type="InterPro" id="IPR000719">
    <property type="entry name" value="Prot_kinase_dom"/>
</dbReference>
<evidence type="ECO:0000313" key="26">
    <source>
        <dbReference type="Proteomes" id="UP000231279"/>
    </source>
</evidence>
<dbReference type="SMART" id="SM00179">
    <property type="entry name" value="EGF_CA"/>
    <property type="match status" value="1"/>
</dbReference>
<feature type="transmembrane region" description="Helical" evidence="21">
    <location>
        <begin position="346"/>
        <end position="370"/>
    </location>
</feature>
<dbReference type="GO" id="GO:0005886">
    <property type="term" value="C:plasma membrane"/>
    <property type="evidence" value="ECO:0007669"/>
    <property type="project" value="TreeGrafter"/>
</dbReference>
<dbReference type="FunFam" id="2.10.25.10:FF:000038">
    <property type="entry name" value="Fibrillin 2"/>
    <property type="match status" value="1"/>
</dbReference>
<dbReference type="InterPro" id="IPR001881">
    <property type="entry name" value="EGF-like_Ca-bd_dom"/>
</dbReference>
<dbReference type="AlphaFoldDB" id="A0A2G9G131"/>
<dbReference type="GO" id="GO:0007166">
    <property type="term" value="P:cell surface receptor signaling pathway"/>
    <property type="evidence" value="ECO:0007669"/>
    <property type="project" value="InterPro"/>
</dbReference>
<dbReference type="Pfam" id="PF07645">
    <property type="entry name" value="EGF_CA"/>
    <property type="match status" value="1"/>
</dbReference>
<organism evidence="25 26">
    <name type="scientific">Handroanthus impetiginosus</name>
    <dbReference type="NCBI Taxonomy" id="429701"/>
    <lineage>
        <taxon>Eukaryota</taxon>
        <taxon>Viridiplantae</taxon>
        <taxon>Streptophyta</taxon>
        <taxon>Embryophyta</taxon>
        <taxon>Tracheophyta</taxon>
        <taxon>Spermatophyta</taxon>
        <taxon>Magnoliopsida</taxon>
        <taxon>eudicotyledons</taxon>
        <taxon>Gunneridae</taxon>
        <taxon>Pentapetalae</taxon>
        <taxon>asterids</taxon>
        <taxon>lamiids</taxon>
        <taxon>Lamiales</taxon>
        <taxon>Bignoniaceae</taxon>
        <taxon>Crescentiina</taxon>
        <taxon>Tabebuia alliance</taxon>
        <taxon>Handroanthus</taxon>
    </lineage>
</organism>
<evidence type="ECO:0000256" key="5">
    <source>
        <dbReference type="ARBA" id="ARBA00022679"/>
    </source>
</evidence>
<feature type="signal peptide" evidence="22">
    <location>
        <begin position="1"/>
        <end position="26"/>
    </location>
</feature>
<keyword evidence="11 20" id="KW-0067">ATP-binding</keyword>
<comment type="function">
    <text evidence="18">Serine/threonine-protein kinase that may function as a signaling receptor of extracellular matrix component. Binding to pectin may have significance in the control of cell expansion, morphogenesis and development.</text>
</comment>
<dbReference type="PANTHER" id="PTHR27005:SF468">
    <property type="entry name" value="OS01G0310500 PROTEIN"/>
    <property type="match status" value="1"/>
</dbReference>
<proteinExistence type="predicted"/>
<dbReference type="GO" id="GO:0030247">
    <property type="term" value="F:polysaccharide binding"/>
    <property type="evidence" value="ECO:0007669"/>
    <property type="project" value="InterPro"/>
</dbReference>
<evidence type="ECO:0000256" key="7">
    <source>
        <dbReference type="ARBA" id="ARBA00022729"/>
    </source>
</evidence>
<dbReference type="PROSITE" id="PS50011">
    <property type="entry name" value="PROTEIN_KINASE_DOM"/>
    <property type="match status" value="1"/>
</dbReference>
<evidence type="ECO:0000256" key="2">
    <source>
        <dbReference type="ARBA" id="ARBA00022527"/>
    </source>
</evidence>
<evidence type="ECO:0000256" key="20">
    <source>
        <dbReference type="PROSITE-ProRule" id="PRU10141"/>
    </source>
</evidence>
<keyword evidence="2 25" id="KW-0723">Serine/threonine-protein kinase</keyword>
<dbReference type="PROSITE" id="PS50026">
    <property type="entry name" value="EGF_3"/>
    <property type="match status" value="1"/>
</dbReference>
<evidence type="ECO:0000256" key="21">
    <source>
        <dbReference type="SAM" id="Phobius"/>
    </source>
</evidence>
<evidence type="ECO:0000256" key="13">
    <source>
        <dbReference type="ARBA" id="ARBA00023136"/>
    </source>
</evidence>
<keyword evidence="6 21" id="KW-0812">Transmembrane</keyword>
<dbReference type="SUPFAM" id="SSF56112">
    <property type="entry name" value="Protein kinase-like (PK-like)"/>
    <property type="match status" value="1"/>
</dbReference>
<dbReference type="PROSITE" id="PS00010">
    <property type="entry name" value="ASX_HYDROXYL"/>
    <property type="match status" value="1"/>
</dbReference>
<keyword evidence="10 25" id="KW-0418">Kinase</keyword>
<evidence type="ECO:0000256" key="19">
    <source>
        <dbReference type="PROSITE-ProRule" id="PRU00076"/>
    </source>
</evidence>
<dbReference type="FunFam" id="3.30.200.20:FF:000043">
    <property type="entry name" value="Wall-associated receptor kinase 2"/>
    <property type="match status" value="1"/>
</dbReference>
<reference evidence="26" key="1">
    <citation type="journal article" date="2018" name="Gigascience">
        <title>Genome assembly of the Pink Ipe (Handroanthus impetiginosus, Bignoniaceae), a highly valued, ecologically keystone Neotropical timber forest tree.</title>
        <authorList>
            <person name="Silva-Junior O.B."/>
            <person name="Grattapaglia D."/>
            <person name="Novaes E."/>
            <person name="Collevatti R.G."/>
        </authorList>
    </citation>
    <scope>NUCLEOTIDE SEQUENCE [LARGE SCALE GENOMIC DNA]</scope>
    <source>
        <strain evidence="26">cv. UFG-1</strain>
    </source>
</reference>
<keyword evidence="5 25" id="KW-0808">Transferase</keyword>
<dbReference type="InterPro" id="IPR018097">
    <property type="entry name" value="EGF_Ca-bd_CS"/>
</dbReference>
<comment type="catalytic activity">
    <reaction evidence="17">
        <text>L-threonyl-[protein] + ATP = O-phospho-L-threonyl-[protein] + ADP + H(+)</text>
        <dbReference type="Rhea" id="RHEA:46608"/>
        <dbReference type="Rhea" id="RHEA-COMP:11060"/>
        <dbReference type="Rhea" id="RHEA-COMP:11605"/>
        <dbReference type="ChEBI" id="CHEBI:15378"/>
        <dbReference type="ChEBI" id="CHEBI:30013"/>
        <dbReference type="ChEBI" id="CHEBI:30616"/>
        <dbReference type="ChEBI" id="CHEBI:61977"/>
        <dbReference type="ChEBI" id="CHEBI:456216"/>
    </reaction>
</comment>
<keyword evidence="7 22" id="KW-0732">Signal</keyword>
<dbReference type="EC" id="2.7.11.1" evidence="25"/>
<evidence type="ECO:0000256" key="6">
    <source>
        <dbReference type="ARBA" id="ARBA00022692"/>
    </source>
</evidence>
<protein>
    <submittedName>
        <fullName evidence="25">Serine/threonine protein kinase</fullName>
        <ecNumber evidence="25">2.7.11.1</ecNumber>
    </submittedName>
</protein>
<dbReference type="InterPro" id="IPR049883">
    <property type="entry name" value="NOTCH1_EGF-like"/>
</dbReference>
<dbReference type="PANTHER" id="PTHR27005">
    <property type="entry name" value="WALL-ASSOCIATED RECEPTOR KINASE-LIKE 21"/>
    <property type="match status" value="1"/>
</dbReference>
<evidence type="ECO:0000256" key="17">
    <source>
        <dbReference type="ARBA" id="ARBA00047951"/>
    </source>
</evidence>
<name>A0A2G9G131_9LAMI</name>
<keyword evidence="4" id="KW-0597">Phosphoprotein</keyword>
<dbReference type="PROSITE" id="PS01187">
    <property type="entry name" value="EGF_CA"/>
    <property type="match status" value="1"/>
</dbReference>
<dbReference type="Gene3D" id="3.30.200.20">
    <property type="entry name" value="Phosphorylase Kinase, domain 1"/>
    <property type="match status" value="1"/>
</dbReference>
<dbReference type="PROSITE" id="PS00107">
    <property type="entry name" value="PROTEIN_KINASE_ATP"/>
    <property type="match status" value="1"/>
</dbReference>
<keyword evidence="15" id="KW-0325">Glycoprotein</keyword>
<dbReference type="InterPro" id="IPR000742">
    <property type="entry name" value="EGF"/>
</dbReference>
<dbReference type="InterPro" id="IPR008271">
    <property type="entry name" value="Ser/Thr_kinase_AS"/>
</dbReference>
<dbReference type="PROSITE" id="PS00108">
    <property type="entry name" value="PROTEIN_KINASE_ST"/>
    <property type="match status" value="1"/>
</dbReference>
<dbReference type="InterPro" id="IPR045274">
    <property type="entry name" value="WAK-like"/>
</dbReference>
<dbReference type="Gene3D" id="1.10.510.10">
    <property type="entry name" value="Transferase(Phosphotransferase) domain 1"/>
    <property type="match status" value="1"/>
</dbReference>
<dbReference type="OrthoDB" id="4062651at2759"/>
<accession>A0A2G9G131</accession>
<dbReference type="Proteomes" id="UP000231279">
    <property type="component" value="Unassembled WGS sequence"/>
</dbReference>
<dbReference type="InterPro" id="IPR011009">
    <property type="entry name" value="Kinase-like_dom_sf"/>
</dbReference>
<feature type="binding site" evidence="20">
    <location>
        <position position="451"/>
    </location>
    <ligand>
        <name>ATP</name>
        <dbReference type="ChEBI" id="CHEBI:30616"/>
    </ligand>
</feature>
<evidence type="ECO:0000256" key="4">
    <source>
        <dbReference type="ARBA" id="ARBA00022553"/>
    </source>
</evidence>
<dbReference type="GO" id="GO:0004674">
    <property type="term" value="F:protein serine/threonine kinase activity"/>
    <property type="evidence" value="ECO:0007669"/>
    <property type="project" value="UniProtKB-KW"/>
</dbReference>
<dbReference type="Pfam" id="PF13947">
    <property type="entry name" value="GUB_WAK_bind"/>
    <property type="match status" value="1"/>
</dbReference>
<feature type="domain" description="Protein kinase" evidence="23">
    <location>
        <begin position="422"/>
        <end position="684"/>
    </location>
</feature>
<evidence type="ECO:0000256" key="11">
    <source>
        <dbReference type="ARBA" id="ARBA00022840"/>
    </source>
</evidence>
<dbReference type="GO" id="GO:0005509">
    <property type="term" value="F:calcium ion binding"/>
    <property type="evidence" value="ECO:0007669"/>
    <property type="project" value="InterPro"/>
</dbReference>
<evidence type="ECO:0000313" key="25">
    <source>
        <dbReference type="EMBL" id="PIM99036.1"/>
    </source>
</evidence>
<keyword evidence="26" id="KW-1185">Reference proteome</keyword>
<dbReference type="CDD" id="cd14066">
    <property type="entry name" value="STKc_IRAK"/>
    <property type="match status" value="1"/>
</dbReference>
<evidence type="ECO:0000256" key="10">
    <source>
        <dbReference type="ARBA" id="ARBA00022777"/>
    </source>
</evidence>
<keyword evidence="14" id="KW-1015">Disulfide bond</keyword>
<evidence type="ECO:0000256" key="8">
    <source>
        <dbReference type="ARBA" id="ARBA00022737"/>
    </source>
</evidence>
<dbReference type="Pfam" id="PF00069">
    <property type="entry name" value="Pkinase"/>
    <property type="match status" value="1"/>
</dbReference>
<evidence type="ECO:0000256" key="3">
    <source>
        <dbReference type="ARBA" id="ARBA00022536"/>
    </source>
</evidence>
<keyword evidence="8" id="KW-0677">Repeat</keyword>
<keyword evidence="3 19" id="KW-0245">EGF-like domain</keyword>
<gene>
    <name evidence="25" type="ORF">CDL12_28471</name>
</gene>
<dbReference type="Gene3D" id="2.10.25.10">
    <property type="entry name" value="Laminin"/>
    <property type="match status" value="1"/>
</dbReference>
<dbReference type="FunFam" id="2.10.25.10:FF:000628">
    <property type="entry name" value="Wall-associated receptor kinase 2"/>
    <property type="match status" value="1"/>
</dbReference>
<evidence type="ECO:0000256" key="9">
    <source>
        <dbReference type="ARBA" id="ARBA00022741"/>
    </source>
</evidence>
<dbReference type="GO" id="GO:0005524">
    <property type="term" value="F:ATP binding"/>
    <property type="evidence" value="ECO:0007669"/>
    <property type="project" value="UniProtKB-UniRule"/>
</dbReference>
<evidence type="ECO:0000259" key="23">
    <source>
        <dbReference type="PROSITE" id="PS50011"/>
    </source>
</evidence>
<evidence type="ECO:0000256" key="22">
    <source>
        <dbReference type="SAM" id="SignalP"/>
    </source>
</evidence>
<comment type="caution">
    <text evidence="25">The sequence shown here is derived from an EMBL/GenBank/DDBJ whole genome shotgun (WGS) entry which is preliminary data.</text>
</comment>
<evidence type="ECO:0000256" key="16">
    <source>
        <dbReference type="ARBA" id="ARBA00047558"/>
    </source>
</evidence>
<dbReference type="GO" id="GO:0106310">
    <property type="term" value="F:protein serine kinase activity"/>
    <property type="evidence" value="ECO:0007669"/>
    <property type="project" value="RHEA"/>
</dbReference>
<dbReference type="STRING" id="429701.A0A2G9G131"/>
<evidence type="ECO:0000256" key="12">
    <source>
        <dbReference type="ARBA" id="ARBA00022989"/>
    </source>
</evidence>
<keyword evidence="12 21" id="KW-1133">Transmembrane helix</keyword>
<dbReference type="FunFam" id="1.10.510.10:FF:000084">
    <property type="entry name" value="Wall-associated receptor kinase 2"/>
    <property type="match status" value="1"/>
</dbReference>
<dbReference type="InterPro" id="IPR000152">
    <property type="entry name" value="EGF-type_Asp/Asn_hydroxyl_site"/>
</dbReference>
<evidence type="ECO:0000259" key="24">
    <source>
        <dbReference type="PROSITE" id="PS50026"/>
    </source>
</evidence>
<evidence type="ECO:0000256" key="14">
    <source>
        <dbReference type="ARBA" id="ARBA00023157"/>
    </source>
</evidence>
<evidence type="ECO:0000256" key="1">
    <source>
        <dbReference type="ARBA" id="ARBA00004479"/>
    </source>
</evidence>
<feature type="chain" id="PRO_5013681517" evidence="22">
    <location>
        <begin position="27"/>
        <end position="773"/>
    </location>
</feature>
<dbReference type="InterPro" id="IPR017441">
    <property type="entry name" value="Protein_kinase_ATP_BS"/>
</dbReference>
<dbReference type="CDD" id="cd00054">
    <property type="entry name" value="EGF_CA"/>
    <property type="match status" value="1"/>
</dbReference>
<comment type="caution">
    <text evidence="19">Lacks conserved residue(s) required for the propagation of feature annotation.</text>
</comment>
<evidence type="ECO:0000256" key="18">
    <source>
        <dbReference type="ARBA" id="ARBA00058961"/>
    </source>
</evidence>
<sequence>MGFLQIQFLNLLAILVITALLQSSLSATPPNFPIAKPNCTDRCGNLSIPYPFGTTPGCYQSLDFFVTCNQTFNPPKVFLGNSSIEITDISRDGQLRVLQFIANNCYSRNGTRVYSNIPWIQLSRSLTVNNTANKFTVIGCDTYGFIFGRRLNRNYTTGCIAMCNAKDDLIEGSCTGSGCCQTSIPEEVWRVNLKLGSYENHTSVWSFNNCSYAFLVEERVFRFSPENLTNLRNVEKLPMVVDWVIRNETCEKAKRNASSYACKSANSKCYKPDNGYGYRCSCLEGFRGNPYLIDGCQDVNECEDPHLNICEKRCMNTIGGFHCLCPKGYHGDGRKDRQGCIHGESLAFKLATGISSGITVLLLIAVGLRVELKRRRKIKMRQMFFLQNGGVLLQEKITRRRKSSDAAIIFSELELQKATNNFHKDMIIGQGGFGTVYKGFLSDNRIVAIKKSKKVNTNQVEQFINEVIILSQINHRNIVKLLGCCLETKVPLLVYEFIGNGTLFEHIHDETKARFLSWEMRLKIAAETANVLAYLHSAASTPIIHRDVKSANILLDDNLTAKVSDFGDSRLVPLDQTQLSTMVHGTSGYLDPEYMQTNKLTAKSDVYSFGVVLVELLTGKTALSFARPEEDRNLANLFLSVMKQEHLFEILEDNVAKEGNNEQLLKVAMVAKSCLYVKGDEAFYERSGNGIRGIKTRKEARMDPNRTQWRRQGINVDSSSAVPKSTPITMHEAGFSGSINVGEGASTSIGFDSTSIGFDSVEDHIVLPEGRGR</sequence>
<keyword evidence="9 20" id="KW-0547">Nucleotide-binding</keyword>
<dbReference type="EMBL" id="NKXS01007867">
    <property type="protein sequence ID" value="PIM99036.1"/>
    <property type="molecule type" value="Genomic_DNA"/>
</dbReference>
<dbReference type="SMART" id="SM00181">
    <property type="entry name" value="EGF"/>
    <property type="match status" value="2"/>
</dbReference>
<feature type="domain" description="EGF-like" evidence="24">
    <location>
        <begin position="298"/>
        <end position="332"/>
    </location>
</feature>
<dbReference type="SUPFAM" id="SSF57196">
    <property type="entry name" value="EGF/Laminin"/>
    <property type="match status" value="1"/>
</dbReference>
<dbReference type="InterPro" id="IPR025287">
    <property type="entry name" value="WAK_GUB"/>
</dbReference>